<keyword evidence="2" id="KW-1185">Reference proteome</keyword>
<reference evidence="2" key="1">
    <citation type="journal article" date="2017" name="Genome Biol.">
        <title>Comparative genomics reveals high biological diversity and specific adaptations in the industrially and medically important fungal genus Aspergillus.</title>
        <authorList>
            <person name="de Vries R.P."/>
            <person name="Riley R."/>
            <person name="Wiebenga A."/>
            <person name="Aguilar-Osorio G."/>
            <person name="Amillis S."/>
            <person name="Uchima C.A."/>
            <person name="Anderluh G."/>
            <person name="Asadollahi M."/>
            <person name="Askin M."/>
            <person name="Barry K."/>
            <person name="Battaglia E."/>
            <person name="Bayram O."/>
            <person name="Benocci T."/>
            <person name="Braus-Stromeyer S.A."/>
            <person name="Caldana C."/>
            <person name="Canovas D."/>
            <person name="Cerqueira G.C."/>
            <person name="Chen F."/>
            <person name="Chen W."/>
            <person name="Choi C."/>
            <person name="Clum A."/>
            <person name="Dos Santos R.A."/>
            <person name="Damasio A.R."/>
            <person name="Diallinas G."/>
            <person name="Emri T."/>
            <person name="Fekete E."/>
            <person name="Flipphi M."/>
            <person name="Freyberg S."/>
            <person name="Gallo A."/>
            <person name="Gournas C."/>
            <person name="Habgood R."/>
            <person name="Hainaut M."/>
            <person name="Harispe M.L."/>
            <person name="Henrissat B."/>
            <person name="Hilden K.S."/>
            <person name="Hope R."/>
            <person name="Hossain A."/>
            <person name="Karabika E."/>
            <person name="Karaffa L."/>
            <person name="Karanyi Z."/>
            <person name="Krasevec N."/>
            <person name="Kuo A."/>
            <person name="Kusch H."/>
            <person name="LaButti K."/>
            <person name="Lagendijk E.L."/>
            <person name="Lapidus A."/>
            <person name="Levasseur A."/>
            <person name="Lindquist E."/>
            <person name="Lipzen A."/>
            <person name="Logrieco A.F."/>
            <person name="MacCabe A."/>
            <person name="Maekelae M.R."/>
            <person name="Malavazi I."/>
            <person name="Melin P."/>
            <person name="Meyer V."/>
            <person name="Mielnichuk N."/>
            <person name="Miskei M."/>
            <person name="Molnar A.P."/>
            <person name="Mule G."/>
            <person name="Ngan C.Y."/>
            <person name="Orejas M."/>
            <person name="Orosz E."/>
            <person name="Ouedraogo J.P."/>
            <person name="Overkamp K.M."/>
            <person name="Park H.-S."/>
            <person name="Perrone G."/>
            <person name="Piumi F."/>
            <person name="Punt P.J."/>
            <person name="Ram A.F."/>
            <person name="Ramon A."/>
            <person name="Rauscher S."/>
            <person name="Record E."/>
            <person name="Riano-Pachon D.M."/>
            <person name="Robert V."/>
            <person name="Roehrig J."/>
            <person name="Ruller R."/>
            <person name="Salamov A."/>
            <person name="Salih N.S."/>
            <person name="Samson R.A."/>
            <person name="Sandor E."/>
            <person name="Sanguinetti M."/>
            <person name="Schuetze T."/>
            <person name="Sepcic K."/>
            <person name="Shelest E."/>
            <person name="Sherlock G."/>
            <person name="Sophianopoulou V."/>
            <person name="Squina F.M."/>
            <person name="Sun H."/>
            <person name="Susca A."/>
            <person name="Todd R.B."/>
            <person name="Tsang A."/>
            <person name="Unkles S.E."/>
            <person name="van de Wiele N."/>
            <person name="van Rossen-Uffink D."/>
            <person name="Oliveira J.V."/>
            <person name="Vesth T.C."/>
            <person name="Visser J."/>
            <person name="Yu J.-H."/>
            <person name="Zhou M."/>
            <person name="Andersen M.R."/>
            <person name="Archer D.B."/>
            <person name="Baker S.E."/>
            <person name="Benoit I."/>
            <person name="Brakhage A.A."/>
            <person name="Braus G.H."/>
            <person name="Fischer R."/>
            <person name="Frisvad J.C."/>
            <person name="Goldman G.H."/>
            <person name="Houbraken J."/>
            <person name="Oakley B."/>
            <person name="Pocsi I."/>
            <person name="Scazzocchio C."/>
            <person name="Seiboth B."/>
            <person name="vanKuyk P.A."/>
            <person name="Wortman J."/>
            <person name="Dyer P.S."/>
            <person name="Grigoriev I.V."/>
        </authorList>
    </citation>
    <scope>NUCLEOTIDE SEQUENCE [LARGE SCALE GENOMIC DNA]</scope>
    <source>
        <strain evidence="2">CBS 101740 / IMI 381727 / IBT 21946</strain>
    </source>
</reference>
<sequence length="827" mass="90250">MSLPSQPTTPAEWLRYSQSEIVTSIPLREEHKTDENTIIERAVYLDESKIESPTDQLLYLYTDVFAFTKPEVTISPEAYAEIQIIARVLTAGTPVSLKVVPNTGYHIYIYASIIDQPISVSLSCNDSSEPLLLKLGPSTGNVGVRLSAFPDHIFPEYQTAYVRAVDVDLQASLNTQLRVALALFWGNTALAISLCSYVASVTSNPALSDYSKINAQAGALGQQLAAQAMTGPDMGYAPVLQVDQYLSTVHDALDAVSAFEEQYQRFQDNEQDVENLKLAWSSLLDHARTQLSQDTILSAAAWTKYQDACTVVARCQEQLNIDNREVDNAKSAFQKGLEAWAARTISVAAYETLSAILSTYTRSFPLMLPTDKCILEFTNAIGVLILGFQSSLGDAAKDIKGAVDDVKKVEKGLDQTGKTIPSTTLESLGDCMQALESLYPGTADLAAAVKKLESDPSAVIPSSAIVTGSSDGDADARAIITLAAWDKWALDVENQLAYAVGQSISGASAYRLALRKQAVDGKALAQAQAEAVKAGHEYIQAAIEVIVCNHDIDTLKHLLDTYTEEKEQYVQAEAKFFDRVLDIRTSLVLQMQKLVWAYKYRALADSSVVLDSQKSIEEFKADLLTLDSEIQAADERYATDFQPFEYKQPSSELPANYGDLMIQGLQGESHSASFTLAPTTDASDKNSFASIFNNGSHFRLEGLEMFLQGVVPRPEAISNGVAQVIIDILTSGVYADIQNGKIFHFTSLARQVRLTYEISDTGAIGDTLVHAIFPTGEHAEPTPFTQWTIKLQNPDELDLTKLSGVELHWNGNARFLGKLSAPTSSTC</sequence>
<dbReference type="EMBL" id="KV878685">
    <property type="protein sequence ID" value="OJJ71057.1"/>
    <property type="molecule type" value="Genomic_DNA"/>
</dbReference>
<organism evidence="1 2">
    <name type="scientific">Aspergillus brasiliensis (strain CBS 101740 / IMI 381727 / IBT 21946)</name>
    <dbReference type="NCBI Taxonomy" id="767769"/>
    <lineage>
        <taxon>Eukaryota</taxon>
        <taxon>Fungi</taxon>
        <taxon>Dikarya</taxon>
        <taxon>Ascomycota</taxon>
        <taxon>Pezizomycotina</taxon>
        <taxon>Eurotiomycetes</taxon>
        <taxon>Eurotiomycetidae</taxon>
        <taxon>Eurotiales</taxon>
        <taxon>Aspergillaceae</taxon>
        <taxon>Aspergillus</taxon>
        <taxon>Aspergillus subgen. Circumdati</taxon>
    </lineage>
</organism>
<accession>A0A1L9UHA4</accession>
<dbReference type="RefSeq" id="XP_067478305.1">
    <property type="nucleotide sequence ID" value="XM_067628654.1"/>
</dbReference>
<dbReference type="PANTHER" id="PTHR34714">
    <property type="entry name" value="EGF-LIKE DOMAIN-CONTAINING PROTEIN"/>
    <property type="match status" value="1"/>
</dbReference>
<gene>
    <name evidence="1" type="ORF">ASPBRDRAFT_66094</name>
</gene>
<dbReference type="OrthoDB" id="3509531at2759"/>
<dbReference type="VEuPathDB" id="FungiDB:ASPBRDRAFT_66094"/>
<dbReference type="PANTHER" id="PTHR34714:SF2">
    <property type="entry name" value="EGF-LIKE DOMAIN-CONTAINING PROTEIN"/>
    <property type="match status" value="1"/>
</dbReference>
<proteinExistence type="predicted"/>
<dbReference type="Proteomes" id="UP000184499">
    <property type="component" value="Unassembled WGS sequence"/>
</dbReference>
<evidence type="ECO:0000313" key="1">
    <source>
        <dbReference type="EMBL" id="OJJ71057.1"/>
    </source>
</evidence>
<dbReference type="OMA" id="AGHEYIQ"/>
<evidence type="ECO:0000313" key="2">
    <source>
        <dbReference type="Proteomes" id="UP000184499"/>
    </source>
</evidence>
<dbReference type="GeneID" id="93581142"/>
<dbReference type="AlphaFoldDB" id="A0A1L9UHA4"/>
<name>A0A1L9UHA4_ASPBC</name>
<protein>
    <submittedName>
        <fullName evidence="1">Uncharacterized protein</fullName>
    </submittedName>
</protein>